<accession>A0AB38D2K7</accession>
<gene>
    <name evidence="7" type="primary">xerC_5</name>
    <name evidence="7" type="ORF">SAMEA2070301_03941</name>
</gene>
<dbReference type="Pfam" id="PF00589">
    <property type="entry name" value="Phage_integrase"/>
    <property type="match status" value="1"/>
</dbReference>
<reference evidence="7 8" key="1">
    <citation type="submission" date="2016-11" db="EMBL/GenBank/DDBJ databases">
        <authorList>
            <consortium name="Pathogen Informatics"/>
        </authorList>
    </citation>
    <scope>NUCLEOTIDE SEQUENCE [LARGE SCALE GENOMIC DNA]</scope>
    <source>
        <strain evidence="7 8">104</strain>
    </source>
</reference>
<dbReference type="RefSeq" id="WP_074243399.1">
    <property type="nucleotide sequence ID" value="NZ_CAACXP010000004.1"/>
</dbReference>
<dbReference type="InterPro" id="IPR002104">
    <property type="entry name" value="Integrase_catalytic"/>
</dbReference>
<dbReference type="AlphaFoldDB" id="A0AB38D2K7"/>
<dbReference type="Proteomes" id="UP000185210">
    <property type="component" value="Unassembled WGS sequence"/>
</dbReference>
<comment type="caution">
    <text evidence="7">The sequence shown here is derived from an EMBL/GenBank/DDBJ whole genome shotgun (WGS) entry which is preliminary data.</text>
</comment>
<organism evidence="7 8">
    <name type="scientific">Mycobacteroides abscessus subsp. abscessus</name>
    <dbReference type="NCBI Taxonomy" id="1185650"/>
    <lineage>
        <taxon>Bacteria</taxon>
        <taxon>Bacillati</taxon>
        <taxon>Actinomycetota</taxon>
        <taxon>Actinomycetes</taxon>
        <taxon>Mycobacteriales</taxon>
        <taxon>Mycobacteriaceae</taxon>
        <taxon>Mycobacteroides</taxon>
        <taxon>Mycobacteroides abscessus</taxon>
    </lineage>
</organism>
<dbReference type="CDD" id="cd00397">
    <property type="entry name" value="DNA_BRE_C"/>
    <property type="match status" value="1"/>
</dbReference>
<dbReference type="InterPro" id="IPR044068">
    <property type="entry name" value="CB"/>
</dbReference>
<dbReference type="PANTHER" id="PTHR30349">
    <property type="entry name" value="PHAGE INTEGRASE-RELATED"/>
    <property type="match status" value="1"/>
</dbReference>
<comment type="similarity">
    <text evidence="1">Belongs to the 'phage' integrase family.</text>
</comment>
<dbReference type="GO" id="GO:0003677">
    <property type="term" value="F:DNA binding"/>
    <property type="evidence" value="ECO:0007669"/>
    <property type="project" value="UniProtKB-UniRule"/>
</dbReference>
<evidence type="ECO:0000256" key="3">
    <source>
        <dbReference type="ARBA" id="ARBA00023172"/>
    </source>
</evidence>
<evidence type="ECO:0000313" key="7">
    <source>
        <dbReference type="EMBL" id="SIB52127.1"/>
    </source>
</evidence>
<dbReference type="InterPro" id="IPR050090">
    <property type="entry name" value="Tyrosine_recombinase_XerCD"/>
</dbReference>
<evidence type="ECO:0000256" key="2">
    <source>
        <dbReference type="ARBA" id="ARBA00023125"/>
    </source>
</evidence>
<sequence>MAATVTAIGTRRGTEPPTVRAAIDGFLAAPRNNRSPNTARAYGNTLGRVAAHLGDDRLLAEVTEDQIHDALKALWGESAPGTWNRNRGIVASWLTWCATRPRWDCPAMPTMAERQRENKDSTQAMDRGEIDRLCKRSDIALRERTLWRMLYETSSRTSAILELNVEDLDMTNRRAKIRQKGGEVMWVAWGTDTARLLGRLVSGRSSGPLFLSDLRPGPQRLSQTAAGDIDEVTGRTRMSYDRARVLFGKYSGGRNLHQLRHSSLTHLAEAGVPSTVLMAKSGHKSLHSLQRYVKPGLAAVQEVTELLSSPARKG</sequence>
<keyword evidence="3" id="KW-0233">DNA recombination</keyword>
<feature type="domain" description="Tyr recombinase" evidence="5">
    <location>
        <begin position="120"/>
        <end position="305"/>
    </location>
</feature>
<keyword evidence="2 4" id="KW-0238">DNA-binding</keyword>
<protein>
    <submittedName>
        <fullName evidence="7">Site-specific tyrosine recombinase XerC</fullName>
    </submittedName>
</protein>
<evidence type="ECO:0000256" key="4">
    <source>
        <dbReference type="PROSITE-ProRule" id="PRU01248"/>
    </source>
</evidence>
<evidence type="ECO:0000256" key="1">
    <source>
        <dbReference type="ARBA" id="ARBA00008857"/>
    </source>
</evidence>
<proteinExistence type="inferred from homology"/>
<evidence type="ECO:0000259" key="5">
    <source>
        <dbReference type="PROSITE" id="PS51898"/>
    </source>
</evidence>
<dbReference type="EMBL" id="FSHM01000006">
    <property type="protein sequence ID" value="SIB52127.1"/>
    <property type="molecule type" value="Genomic_DNA"/>
</dbReference>
<dbReference type="GO" id="GO:0015074">
    <property type="term" value="P:DNA integration"/>
    <property type="evidence" value="ECO:0007669"/>
    <property type="project" value="InterPro"/>
</dbReference>
<dbReference type="Gene3D" id="1.10.150.130">
    <property type="match status" value="1"/>
</dbReference>
<dbReference type="PROSITE" id="PS51898">
    <property type="entry name" value="TYR_RECOMBINASE"/>
    <property type="match status" value="1"/>
</dbReference>
<dbReference type="GO" id="GO:0006310">
    <property type="term" value="P:DNA recombination"/>
    <property type="evidence" value="ECO:0007669"/>
    <property type="project" value="UniProtKB-KW"/>
</dbReference>
<evidence type="ECO:0000259" key="6">
    <source>
        <dbReference type="PROSITE" id="PS51900"/>
    </source>
</evidence>
<dbReference type="PANTHER" id="PTHR30349:SF41">
    <property type="entry name" value="INTEGRASE_RECOMBINASE PROTEIN MJ0367-RELATED"/>
    <property type="match status" value="1"/>
</dbReference>
<dbReference type="SUPFAM" id="SSF56349">
    <property type="entry name" value="DNA breaking-rejoining enzymes"/>
    <property type="match status" value="1"/>
</dbReference>
<feature type="domain" description="Core-binding (CB)" evidence="6">
    <location>
        <begin position="17"/>
        <end position="98"/>
    </location>
</feature>
<evidence type="ECO:0000313" key="8">
    <source>
        <dbReference type="Proteomes" id="UP000185210"/>
    </source>
</evidence>
<dbReference type="PROSITE" id="PS51900">
    <property type="entry name" value="CB"/>
    <property type="match status" value="1"/>
</dbReference>
<dbReference type="InterPro" id="IPR013762">
    <property type="entry name" value="Integrase-like_cat_sf"/>
</dbReference>
<dbReference type="InterPro" id="IPR011010">
    <property type="entry name" value="DNA_brk_join_enz"/>
</dbReference>
<dbReference type="InterPro" id="IPR010998">
    <property type="entry name" value="Integrase_recombinase_N"/>
</dbReference>
<name>A0AB38D2K7_9MYCO</name>
<dbReference type="Gene3D" id="1.10.443.10">
    <property type="entry name" value="Intergrase catalytic core"/>
    <property type="match status" value="1"/>
</dbReference>